<gene>
    <name evidence="1" type="ORF">OM075_01725</name>
</gene>
<reference evidence="1" key="1">
    <citation type="submission" date="2022-10" db="EMBL/GenBank/DDBJ databases">
        <authorList>
            <person name="Yu W.X."/>
        </authorList>
    </citation>
    <scope>NUCLEOTIDE SEQUENCE</scope>
    <source>
        <strain evidence="1">AAT</strain>
    </source>
</reference>
<evidence type="ECO:0000313" key="1">
    <source>
        <dbReference type="EMBL" id="MCW3785163.1"/>
    </source>
</evidence>
<dbReference type="Proteomes" id="UP001209229">
    <property type="component" value="Unassembled WGS sequence"/>
</dbReference>
<accession>A0AAE3SEJ0</accession>
<organism evidence="1 2">
    <name type="scientific">Plebeiibacterium sediminum</name>
    <dbReference type="NCBI Taxonomy" id="2992112"/>
    <lineage>
        <taxon>Bacteria</taxon>
        <taxon>Pseudomonadati</taxon>
        <taxon>Bacteroidota</taxon>
        <taxon>Bacteroidia</taxon>
        <taxon>Marinilabiliales</taxon>
        <taxon>Marinilabiliaceae</taxon>
        <taxon>Plebeiibacterium</taxon>
    </lineage>
</organism>
<dbReference type="AlphaFoldDB" id="A0AAE3SEJ0"/>
<dbReference type="RefSeq" id="WP_301188734.1">
    <property type="nucleotide sequence ID" value="NZ_JAPDPJ010000001.1"/>
</dbReference>
<proteinExistence type="predicted"/>
<keyword evidence="2" id="KW-1185">Reference proteome</keyword>
<dbReference type="EMBL" id="JAPDPJ010000001">
    <property type="protein sequence ID" value="MCW3785163.1"/>
    <property type="molecule type" value="Genomic_DNA"/>
</dbReference>
<evidence type="ECO:0000313" key="2">
    <source>
        <dbReference type="Proteomes" id="UP001209229"/>
    </source>
</evidence>
<name>A0AAE3SEJ0_9BACT</name>
<sequence length="260" mass="29782">MQRLLTLILILICFGCYQNNNKLSFVSLNFANKIQHNTDSISKYISGLSSDLIEIKTAITDSIVLNRVLNEDYNIISSNTENESTKTNSVLYANKQLIELLSSSTLLIKHDILMSELNIISWYKLKYLKSGYIFYVFKIDTQDTLNDKQIKLISYHLLKKVDEISAGAPVIILSNNISNCLEMSNILTNEWIDNYNFKAIKSMTNSCIKFYVNDFFKVINLNKDTVNTLSLCNIQIKFSLNTNNVERNMVGDQLNDLLIK</sequence>
<comment type="caution">
    <text evidence="1">The sequence shown here is derived from an EMBL/GenBank/DDBJ whole genome shotgun (WGS) entry which is preliminary data.</text>
</comment>
<protein>
    <submittedName>
        <fullName evidence="1">Uncharacterized protein</fullName>
    </submittedName>
</protein>